<organism evidence="1 2">
    <name type="scientific">Malus baccata</name>
    <name type="common">Siberian crab apple</name>
    <name type="synonym">Pyrus baccata</name>
    <dbReference type="NCBI Taxonomy" id="106549"/>
    <lineage>
        <taxon>Eukaryota</taxon>
        <taxon>Viridiplantae</taxon>
        <taxon>Streptophyta</taxon>
        <taxon>Embryophyta</taxon>
        <taxon>Tracheophyta</taxon>
        <taxon>Spermatophyta</taxon>
        <taxon>Magnoliopsida</taxon>
        <taxon>eudicotyledons</taxon>
        <taxon>Gunneridae</taxon>
        <taxon>Pentapetalae</taxon>
        <taxon>rosids</taxon>
        <taxon>fabids</taxon>
        <taxon>Rosales</taxon>
        <taxon>Rosaceae</taxon>
        <taxon>Amygdaloideae</taxon>
        <taxon>Maleae</taxon>
        <taxon>Malus</taxon>
    </lineage>
</organism>
<sequence>MHRANGNDAWGGFKLGPNGLEPYDEDMYHACLCNEAFIELVYDTYESNHRRMFYRPEMQRKIHRHINRSLNIKTQYCILIESSENLCGDVMSHVTTLEYPSDSVASIHVPPVTPPPMIYINYEFDDERS</sequence>
<accession>A0A540N5A2</accession>
<keyword evidence="2" id="KW-1185">Reference proteome</keyword>
<evidence type="ECO:0000313" key="2">
    <source>
        <dbReference type="Proteomes" id="UP000315295"/>
    </source>
</evidence>
<dbReference type="Proteomes" id="UP000315295">
    <property type="component" value="Unassembled WGS sequence"/>
</dbReference>
<proteinExistence type="predicted"/>
<reference evidence="1 2" key="1">
    <citation type="journal article" date="2019" name="G3 (Bethesda)">
        <title>Sequencing of a Wild Apple (Malus baccata) Genome Unravels the Differences Between Cultivated and Wild Apple Species Regarding Disease Resistance and Cold Tolerance.</title>
        <authorList>
            <person name="Chen X."/>
        </authorList>
    </citation>
    <scope>NUCLEOTIDE SEQUENCE [LARGE SCALE GENOMIC DNA]</scope>
    <source>
        <strain evidence="2">cv. Shandingzi</strain>
        <tissue evidence="1">Leaves</tissue>
    </source>
</reference>
<comment type="caution">
    <text evidence="1">The sequence shown here is derived from an EMBL/GenBank/DDBJ whole genome shotgun (WGS) entry which is preliminary data.</text>
</comment>
<dbReference type="AlphaFoldDB" id="A0A540N5A2"/>
<protein>
    <submittedName>
        <fullName evidence="1">Uncharacterized protein</fullName>
    </submittedName>
</protein>
<evidence type="ECO:0000313" key="1">
    <source>
        <dbReference type="EMBL" id="TQE06221.1"/>
    </source>
</evidence>
<dbReference type="EMBL" id="VIEB01000108">
    <property type="protein sequence ID" value="TQE06221.1"/>
    <property type="molecule type" value="Genomic_DNA"/>
</dbReference>
<name>A0A540N5A2_MALBA</name>
<gene>
    <name evidence="1" type="ORF">C1H46_008161</name>
</gene>